<name>A0A916JKS8_9FLAO</name>
<dbReference type="InterPro" id="IPR029510">
    <property type="entry name" value="Ald_DH_CS_GLU"/>
</dbReference>
<gene>
    <name evidence="6" type="primary">safD</name>
    <name evidence="6" type="ORF">CRYO30217_00948</name>
</gene>
<evidence type="ECO:0000256" key="2">
    <source>
        <dbReference type="ARBA" id="ARBA00023002"/>
    </source>
</evidence>
<protein>
    <submittedName>
        <fullName evidence="6">Sulfoacetaldehyde dehydrogenase</fullName>
        <ecNumber evidence="6">1.2.1.73</ecNumber>
    </submittedName>
</protein>
<keyword evidence="2 4" id="KW-0560">Oxidoreductase</keyword>
<dbReference type="InterPro" id="IPR016163">
    <property type="entry name" value="Ald_DH_C"/>
</dbReference>
<feature type="domain" description="Aldehyde dehydrogenase" evidence="5">
    <location>
        <begin position="2"/>
        <end position="448"/>
    </location>
</feature>
<dbReference type="PANTHER" id="PTHR42991:SF1">
    <property type="entry name" value="ALDEHYDE DEHYDROGENASE"/>
    <property type="match status" value="1"/>
</dbReference>
<dbReference type="Gene3D" id="3.40.309.10">
    <property type="entry name" value="Aldehyde Dehydrogenase, Chain A, domain 2"/>
    <property type="match status" value="1"/>
</dbReference>
<reference evidence="6" key="1">
    <citation type="submission" date="2021-04" db="EMBL/GenBank/DDBJ databases">
        <authorList>
            <person name="Rodrigo-Torres L."/>
            <person name="Arahal R. D."/>
            <person name="Lucena T."/>
        </authorList>
    </citation>
    <scope>NUCLEOTIDE SEQUENCE</scope>
    <source>
        <strain evidence="6">AS29M-1</strain>
    </source>
</reference>
<dbReference type="Gene3D" id="3.40.605.10">
    <property type="entry name" value="Aldehyde Dehydrogenase, Chain A, domain 1"/>
    <property type="match status" value="1"/>
</dbReference>
<evidence type="ECO:0000256" key="1">
    <source>
        <dbReference type="ARBA" id="ARBA00009986"/>
    </source>
</evidence>
<dbReference type="Pfam" id="PF00171">
    <property type="entry name" value="Aldedh"/>
    <property type="match status" value="1"/>
</dbReference>
<proteinExistence type="inferred from homology"/>
<dbReference type="InterPro" id="IPR051020">
    <property type="entry name" value="ALDH-related_metabolic_enz"/>
</dbReference>
<dbReference type="InterPro" id="IPR016162">
    <property type="entry name" value="Ald_DH_N"/>
</dbReference>
<dbReference type="SUPFAM" id="SSF53720">
    <property type="entry name" value="ALDH-like"/>
    <property type="match status" value="1"/>
</dbReference>
<dbReference type="PROSITE" id="PS00687">
    <property type="entry name" value="ALDEHYDE_DEHYDR_GLU"/>
    <property type="match status" value="1"/>
</dbReference>
<organism evidence="6 7">
    <name type="scientific">Parvicella tangerina</name>
    <dbReference type="NCBI Taxonomy" id="2829795"/>
    <lineage>
        <taxon>Bacteria</taxon>
        <taxon>Pseudomonadati</taxon>
        <taxon>Bacteroidota</taxon>
        <taxon>Flavobacteriia</taxon>
        <taxon>Flavobacteriales</taxon>
        <taxon>Parvicellaceae</taxon>
        <taxon>Parvicella</taxon>
    </lineage>
</organism>
<dbReference type="KEGG" id="ptan:CRYO30217_00948"/>
<dbReference type="EMBL" id="OU015584">
    <property type="protein sequence ID" value="CAG5079450.1"/>
    <property type="molecule type" value="Genomic_DNA"/>
</dbReference>
<dbReference type="Proteomes" id="UP000683507">
    <property type="component" value="Chromosome"/>
</dbReference>
<keyword evidence="7" id="KW-1185">Reference proteome</keyword>
<dbReference type="InterPro" id="IPR016161">
    <property type="entry name" value="Ald_DH/histidinol_DH"/>
</dbReference>
<evidence type="ECO:0000313" key="7">
    <source>
        <dbReference type="Proteomes" id="UP000683507"/>
    </source>
</evidence>
<accession>A0A916JKS8</accession>
<dbReference type="InterPro" id="IPR015590">
    <property type="entry name" value="Aldehyde_DH_dom"/>
</dbReference>
<dbReference type="EC" id="1.2.1.73" evidence="6"/>
<dbReference type="RefSeq" id="WP_258541169.1">
    <property type="nucleotide sequence ID" value="NZ_OU015584.1"/>
</dbReference>
<sequence>MKVLDKYSNKTIGTIDLDDRIIIEQKLQQATDFYQNYKLSDSQTRKKYIEVIISCLKAHKNKLVELISQETGKPIFYAKSELDRSIRTAELGLKYFNKTAIQELDIDLKDTSFKESFYRRFPVGIVFGISPFNFPLNLALHKIIPAIASGNVILIKPSPYTPLTLDFLVKEINQTVPKGLVTITHCSNENAEFIVKHPKTNLISFTGSDQVGWHIKSLVPKKKVILELGGNAAVYIDESAELTGLATKIAKATTLFAGQICISTQRIFVHEHIYEDFKEALIAAFKQVTSGNPIDNVTNSPLIDEVHLRRLLDWIKEAEDSGGKILVGGQAQSTQPPILAPTLIEGGSSSIKLFTEEAFGPVGVLNAVRDYEAGAYQINNSKYGLQAGVFTTSAKVKDYMFDHLDVGGVIINGIPGFRKDEMPYGGIKDSGFGREGILYAMEEMTEIKLCIR</sequence>
<evidence type="ECO:0000259" key="5">
    <source>
        <dbReference type="Pfam" id="PF00171"/>
    </source>
</evidence>
<dbReference type="AlphaFoldDB" id="A0A916JKS8"/>
<feature type="active site" evidence="3">
    <location>
        <position position="227"/>
    </location>
</feature>
<evidence type="ECO:0000256" key="3">
    <source>
        <dbReference type="PROSITE-ProRule" id="PRU10007"/>
    </source>
</evidence>
<evidence type="ECO:0000256" key="4">
    <source>
        <dbReference type="RuleBase" id="RU003345"/>
    </source>
</evidence>
<dbReference type="PANTHER" id="PTHR42991">
    <property type="entry name" value="ALDEHYDE DEHYDROGENASE"/>
    <property type="match status" value="1"/>
</dbReference>
<dbReference type="GO" id="GO:0008911">
    <property type="term" value="F:lactaldehyde dehydrogenase (NAD+) activity"/>
    <property type="evidence" value="ECO:0007669"/>
    <property type="project" value="TreeGrafter"/>
</dbReference>
<comment type="similarity">
    <text evidence="1 4">Belongs to the aldehyde dehydrogenase family.</text>
</comment>
<evidence type="ECO:0000313" key="6">
    <source>
        <dbReference type="EMBL" id="CAG5079450.1"/>
    </source>
</evidence>
<dbReference type="GO" id="GO:0102984">
    <property type="term" value="F:sulfoacetaldehyde dehydrogenase activity"/>
    <property type="evidence" value="ECO:0007669"/>
    <property type="project" value="UniProtKB-EC"/>
</dbReference>